<dbReference type="AlphaFoldDB" id="A0A9D2P0W0"/>
<name>A0A9D2P0W0_9FIRM</name>
<keyword evidence="1" id="KW-0812">Transmembrane</keyword>
<reference evidence="2" key="1">
    <citation type="journal article" date="2021" name="PeerJ">
        <title>Extensive microbial diversity within the chicken gut microbiome revealed by metagenomics and culture.</title>
        <authorList>
            <person name="Gilroy R."/>
            <person name="Ravi A."/>
            <person name="Getino M."/>
            <person name="Pursley I."/>
            <person name="Horton D.L."/>
            <person name="Alikhan N.F."/>
            <person name="Baker D."/>
            <person name="Gharbi K."/>
            <person name="Hall N."/>
            <person name="Watson M."/>
            <person name="Adriaenssens E.M."/>
            <person name="Foster-Nyarko E."/>
            <person name="Jarju S."/>
            <person name="Secka A."/>
            <person name="Antonio M."/>
            <person name="Oren A."/>
            <person name="Chaudhuri R.R."/>
            <person name="La Ragione R."/>
            <person name="Hildebrand F."/>
            <person name="Pallen M.J."/>
        </authorList>
    </citation>
    <scope>NUCLEOTIDE SEQUENCE</scope>
    <source>
        <strain evidence="2">CHK165-2605</strain>
    </source>
</reference>
<feature type="transmembrane region" description="Helical" evidence="1">
    <location>
        <begin position="6"/>
        <end position="25"/>
    </location>
</feature>
<accession>A0A9D2P0W0</accession>
<proteinExistence type="predicted"/>
<dbReference type="Proteomes" id="UP000823895">
    <property type="component" value="Unassembled WGS sequence"/>
</dbReference>
<keyword evidence="1" id="KW-0472">Membrane</keyword>
<protein>
    <submittedName>
        <fullName evidence="2">DUF3789 domain-containing protein</fullName>
    </submittedName>
</protein>
<evidence type="ECO:0000313" key="2">
    <source>
        <dbReference type="EMBL" id="HJC42291.1"/>
    </source>
</evidence>
<gene>
    <name evidence="2" type="ORF">H9756_01180</name>
</gene>
<organism evidence="2 3">
    <name type="scientific">Candidatus Mediterraneibacter gallistercoris</name>
    <dbReference type="NCBI Taxonomy" id="2838671"/>
    <lineage>
        <taxon>Bacteria</taxon>
        <taxon>Bacillati</taxon>
        <taxon>Bacillota</taxon>
        <taxon>Clostridia</taxon>
        <taxon>Lachnospirales</taxon>
        <taxon>Lachnospiraceae</taxon>
        <taxon>Mediterraneibacter</taxon>
    </lineage>
</organism>
<evidence type="ECO:0000256" key="1">
    <source>
        <dbReference type="SAM" id="Phobius"/>
    </source>
</evidence>
<evidence type="ECO:0000313" key="3">
    <source>
        <dbReference type="Proteomes" id="UP000823895"/>
    </source>
</evidence>
<comment type="caution">
    <text evidence="2">The sequence shown here is derived from an EMBL/GenBank/DDBJ whole genome shotgun (WGS) entry which is preliminary data.</text>
</comment>
<keyword evidence="1" id="KW-1133">Transmembrane helix</keyword>
<sequence length="31" mass="3402">MELFLAFIGGLLLGAVLGIILMCLLQINRKK</sequence>
<dbReference type="EMBL" id="DWWI01000027">
    <property type="protein sequence ID" value="HJC42291.1"/>
    <property type="molecule type" value="Genomic_DNA"/>
</dbReference>
<reference evidence="2" key="2">
    <citation type="submission" date="2021-04" db="EMBL/GenBank/DDBJ databases">
        <authorList>
            <person name="Gilroy R."/>
        </authorList>
    </citation>
    <scope>NUCLEOTIDE SEQUENCE</scope>
    <source>
        <strain evidence="2">CHK165-2605</strain>
    </source>
</reference>